<feature type="domain" description="WRKY" evidence="8">
    <location>
        <begin position="264"/>
        <end position="328"/>
    </location>
</feature>
<evidence type="ECO:0000256" key="3">
    <source>
        <dbReference type="ARBA" id="ARBA00023015"/>
    </source>
</evidence>
<keyword evidence="5" id="KW-0804">Transcription</keyword>
<protein>
    <recommendedName>
        <fullName evidence="8">WRKY domain-containing protein</fullName>
    </recommendedName>
</protein>
<comment type="subcellular location">
    <subcellularLocation>
        <location evidence="1">Nucleus</location>
    </subcellularLocation>
</comment>
<feature type="domain" description="WRKY" evidence="8">
    <location>
        <begin position="477"/>
        <end position="542"/>
    </location>
</feature>
<dbReference type="InterPro" id="IPR003657">
    <property type="entry name" value="WRKY_dom"/>
</dbReference>
<keyword evidence="6" id="KW-0539">Nucleus</keyword>
<sequence>MAGTDNRRALMEDWILPSPSPRTLMSSFLNEEFSSGPFSSIFSDNGGNKPQDGIEKSKNFVDSSTEETVQDTSANQKSTSHGGLAERMTARAGFGVLKIDTSRISSSAPIRSPVTIPPGVSPRELLESPVFLPNAIAQPSPTTGKLPFLMPNSFKSMISSVPKKAEDHSHDDCAFSFQTILKSKPTSFSTMDKGLSAGHQNQSLANDSQQELSLAKTTATKDEAEENILKPKTCDSMSDNDHPSPADEQEESEENQNEEDSSAPVVAPAEDGYNWRKYGQKQVKNSEHPRSYYKCTHPNCPVKKKVERSQEGHITEIVYKGSHSHPLPPPNRRPSVPSSHINDLQADGSENFGSNRGLNTETSRGMAPSDHFQDVHSGVLERNLSGSLTTTEIADTCVMGSQEAVDLSSTVSSNEKDDIVTHGTIPSTYSMDEDETESKRRKMEVSTAANTTTNAIDMAAMASRAVREPRIVVQTTSEVDILDDGYRWRKYGQKVVKGNPNPRSYYKCTYAGCSVRKHVERASNDLKSVITTYEGKHNHEVPAARNSSGHPNSTSSAAPQGGNLHRRPEPAQPSIPQLSSAASAYGSLPLPPQLNAASGGFSFGLLPPGMAVPVPSLGTFMPAPIPVHPPTMQGCTGLVVPRGEVKVNPEEQSRLLVANGNALAAYQQRFMTRLPQGPQM</sequence>
<dbReference type="FunFam" id="2.20.25.80:FF:000001">
    <property type="entry name" value="WRKY transcription factor 33"/>
    <property type="match status" value="1"/>
</dbReference>
<dbReference type="FunFam" id="2.20.25.80:FF:000006">
    <property type="entry name" value="WRKY transcription factor"/>
    <property type="match status" value="1"/>
</dbReference>
<feature type="region of interest" description="Disordered" evidence="7">
    <location>
        <begin position="39"/>
        <end position="84"/>
    </location>
</feature>
<feature type="compositionally biased region" description="Polar residues" evidence="7">
    <location>
        <begin position="351"/>
        <end position="363"/>
    </location>
</feature>
<feature type="region of interest" description="Disordered" evidence="7">
    <location>
        <begin position="191"/>
        <end position="299"/>
    </location>
</feature>
<proteinExistence type="predicted"/>
<dbReference type="Pfam" id="PF03106">
    <property type="entry name" value="WRKY"/>
    <property type="match status" value="2"/>
</dbReference>
<dbReference type="InterPro" id="IPR044810">
    <property type="entry name" value="WRKY_plant"/>
</dbReference>
<organism evidence="9 10">
    <name type="scientific">Urochloa decumbens</name>
    <dbReference type="NCBI Taxonomy" id="240449"/>
    <lineage>
        <taxon>Eukaryota</taxon>
        <taxon>Viridiplantae</taxon>
        <taxon>Streptophyta</taxon>
        <taxon>Embryophyta</taxon>
        <taxon>Tracheophyta</taxon>
        <taxon>Spermatophyta</taxon>
        <taxon>Magnoliopsida</taxon>
        <taxon>Liliopsida</taxon>
        <taxon>Poales</taxon>
        <taxon>Poaceae</taxon>
        <taxon>PACMAD clade</taxon>
        <taxon>Panicoideae</taxon>
        <taxon>Panicodae</taxon>
        <taxon>Paniceae</taxon>
        <taxon>Melinidinae</taxon>
        <taxon>Urochloa</taxon>
    </lineage>
</organism>
<feature type="region of interest" description="Disordered" evidence="7">
    <location>
        <begin position="320"/>
        <end position="368"/>
    </location>
</feature>
<keyword evidence="10" id="KW-1185">Reference proteome</keyword>
<reference evidence="9" key="1">
    <citation type="submission" date="2024-10" db="EMBL/GenBank/DDBJ databases">
        <authorList>
            <person name="Ryan C."/>
        </authorList>
    </citation>
    <scope>NUCLEOTIDE SEQUENCE [LARGE SCALE GENOMIC DNA]</scope>
</reference>
<feature type="compositionally biased region" description="Polar residues" evidence="7">
    <location>
        <begin position="545"/>
        <end position="558"/>
    </location>
</feature>
<dbReference type="PANTHER" id="PTHR31221:SF338">
    <property type="entry name" value="OS08G0499300 PROTEIN"/>
    <property type="match status" value="1"/>
</dbReference>
<evidence type="ECO:0000259" key="8">
    <source>
        <dbReference type="PROSITE" id="PS50811"/>
    </source>
</evidence>
<evidence type="ECO:0000313" key="10">
    <source>
        <dbReference type="Proteomes" id="UP001497457"/>
    </source>
</evidence>
<keyword evidence="4" id="KW-0238">DNA-binding</keyword>
<feature type="region of interest" description="Disordered" evidence="7">
    <location>
        <begin position="540"/>
        <end position="577"/>
    </location>
</feature>
<dbReference type="GO" id="GO:0003677">
    <property type="term" value="F:DNA binding"/>
    <property type="evidence" value="ECO:0007669"/>
    <property type="project" value="UniProtKB-KW"/>
</dbReference>
<dbReference type="Gene3D" id="2.20.25.80">
    <property type="entry name" value="WRKY domain"/>
    <property type="match status" value="2"/>
</dbReference>
<dbReference type="InterPro" id="IPR036576">
    <property type="entry name" value="WRKY_dom_sf"/>
</dbReference>
<dbReference type="GO" id="GO:0005634">
    <property type="term" value="C:nucleus"/>
    <property type="evidence" value="ECO:0007669"/>
    <property type="project" value="UniProtKB-SubCell"/>
</dbReference>
<keyword evidence="2" id="KW-0677">Repeat</keyword>
<evidence type="ECO:0000256" key="2">
    <source>
        <dbReference type="ARBA" id="ARBA00022737"/>
    </source>
</evidence>
<feature type="region of interest" description="Disordered" evidence="7">
    <location>
        <begin position="418"/>
        <end position="439"/>
    </location>
</feature>
<evidence type="ECO:0000256" key="6">
    <source>
        <dbReference type="ARBA" id="ARBA00023242"/>
    </source>
</evidence>
<dbReference type="AlphaFoldDB" id="A0ABC9BHQ9"/>
<dbReference type="GO" id="GO:0009737">
    <property type="term" value="P:response to abscisic acid"/>
    <property type="evidence" value="ECO:0007669"/>
    <property type="project" value="UniProtKB-ARBA"/>
</dbReference>
<evidence type="ECO:0000313" key="9">
    <source>
        <dbReference type="EMBL" id="CAL5001409.1"/>
    </source>
</evidence>
<feature type="compositionally biased region" description="Basic and acidic residues" evidence="7">
    <location>
        <begin position="219"/>
        <end position="245"/>
    </location>
</feature>
<evidence type="ECO:0000256" key="5">
    <source>
        <dbReference type="ARBA" id="ARBA00023163"/>
    </source>
</evidence>
<keyword evidence="3" id="KW-0805">Transcription regulation</keyword>
<name>A0ABC9BHQ9_9POAL</name>
<feature type="compositionally biased region" description="Polar residues" evidence="7">
    <location>
        <begin position="70"/>
        <end position="81"/>
    </location>
</feature>
<evidence type="ECO:0000256" key="7">
    <source>
        <dbReference type="SAM" id="MobiDB-lite"/>
    </source>
</evidence>
<feature type="compositionally biased region" description="Polar residues" evidence="7">
    <location>
        <begin position="39"/>
        <end position="48"/>
    </location>
</feature>
<dbReference type="PANTHER" id="PTHR31221">
    <property type="entry name" value="WRKY TRANSCRIPTION FACTOR PROTEIN 1-RELATED"/>
    <property type="match status" value="1"/>
</dbReference>
<dbReference type="SUPFAM" id="SSF118290">
    <property type="entry name" value="WRKY DNA-binding domain"/>
    <property type="match status" value="2"/>
</dbReference>
<dbReference type="Proteomes" id="UP001497457">
    <property type="component" value="Chromosome 26rd"/>
</dbReference>
<accession>A0ABC9BHQ9</accession>
<evidence type="ECO:0000256" key="4">
    <source>
        <dbReference type="ARBA" id="ARBA00023125"/>
    </source>
</evidence>
<feature type="compositionally biased region" description="Acidic residues" evidence="7">
    <location>
        <begin position="247"/>
        <end position="261"/>
    </location>
</feature>
<feature type="compositionally biased region" description="Polar residues" evidence="7">
    <location>
        <begin position="198"/>
        <end position="218"/>
    </location>
</feature>
<evidence type="ECO:0000256" key="1">
    <source>
        <dbReference type="ARBA" id="ARBA00004123"/>
    </source>
</evidence>
<gene>
    <name evidence="9" type="ORF">URODEC1_LOCUS65373</name>
</gene>
<dbReference type="EMBL" id="OZ075136">
    <property type="protein sequence ID" value="CAL5001409.1"/>
    <property type="molecule type" value="Genomic_DNA"/>
</dbReference>
<dbReference type="PROSITE" id="PS50811">
    <property type="entry name" value="WRKY"/>
    <property type="match status" value="2"/>
</dbReference>
<dbReference type="SMART" id="SM00774">
    <property type="entry name" value="WRKY"/>
    <property type="match status" value="2"/>
</dbReference>